<evidence type="ECO:0000313" key="3">
    <source>
        <dbReference type="EMBL" id="KMP02533.1"/>
    </source>
</evidence>
<dbReference type="PANTHER" id="PTHR43775">
    <property type="entry name" value="FATTY ACID SYNTHASE"/>
    <property type="match status" value="1"/>
</dbReference>
<name>A0A0J6Y781_COCIT</name>
<dbReference type="STRING" id="404692.A0A0J6Y781"/>
<dbReference type="PANTHER" id="PTHR43775:SF28">
    <property type="entry name" value="SYNTHASE, PUTATIVE-RELATED"/>
    <property type="match status" value="1"/>
</dbReference>
<dbReference type="EMBL" id="DS028105">
    <property type="protein sequence ID" value="KMP02533.1"/>
    <property type="molecule type" value="Genomic_DNA"/>
</dbReference>
<dbReference type="InterPro" id="IPR016036">
    <property type="entry name" value="Malonyl_transacylase_ACP-bd"/>
</dbReference>
<dbReference type="Pfam" id="PF00698">
    <property type="entry name" value="Acyl_transf_1"/>
    <property type="match status" value="1"/>
</dbReference>
<reference evidence="4" key="1">
    <citation type="journal article" date="2010" name="Genome Res.">
        <title>Population genomic sequencing of Coccidioides fungi reveals recent hybridization and transposon control.</title>
        <authorList>
            <person name="Neafsey D.E."/>
            <person name="Barker B.M."/>
            <person name="Sharpton T.J."/>
            <person name="Stajich J.E."/>
            <person name="Park D.J."/>
            <person name="Whiston E."/>
            <person name="Hung C.-Y."/>
            <person name="McMahan C."/>
            <person name="White J."/>
            <person name="Sykes S."/>
            <person name="Heiman D."/>
            <person name="Young S."/>
            <person name="Zeng Q."/>
            <person name="Abouelleil A."/>
            <person name="Aftuck L."/>
            <person name="Bessette D."/>
            <person name="Brown A."/>
            <person name="FitzGerald M."/>
            <person name="Lui A."/>
            <person name="Macdonald J.P."/>
            <person name="Priest M."/>
            <person name="Orbach M.J."/>
            <person name="Galgiani J.N."/>
            <person name="Kirkland T.N."/>
            <person name="Cole G.T."/>
            <person name="Birren B.W."/>
            <person name="Henn M.R."/>
            <person name="Taylor J.W."/>
            <person name="Rounsley S.D."/>
        </authorList>
    </citation>
    <scope>NUCLEOTIDE SEQUENCE [LARGE SCALE GENOMIC DNA]</scope>
    <source>
        <strain evidence="4">RMSCC 2394</strain>
    </source>
</reference>
<dbReference type="SUPFAM" id="SSF55048">
    <property type="entry name" value="Probable ACP-binding domain of malonyl-CoA ACP transacylase"/>
    <property type="match status" value="1"/>
</dbReference>
<dbReference type="InterPro" id="IPR014043">
    <property type="entry name" value="Acyl_transferase_dom"/>
</dbReference>
<organism evidence="3 4">
    <name type="scientific">Coccidioides immitis RMSCC 2394</name>
    <dbReference type="NCBI Taxonomy" id="404692"/>
    <lineage>
        <taxon>Eukaryota</taxon>
        <taxon>Fungi</taxon>
        <taxon>Dikarya</taxon>
        <taxon>Ascomycota</taxon>
        <taxon>Pezizomycotina</taxon>
        <taxon>Eurotiomycetes</taxon>
        <taxon>Eurotiomycetidae</taxon>
        <taxon>Onygenales</taxon>
        <taxon>Onygenaceae</taxon>
        <taxon>Coccidioides</taxon>
    </lineage>
</organism>
<evidence type="ECO:0000313" key="4">
    <source>
        <dbReference type="Proteomes" id="UP000054565"/>
    </source>
</evidence>
<dbReference type="GO" id="GO:0006633">
    <property type="term" value="P:fatty acid biosynthetic process"/>
    <property type="evidence" value="ECO:0007669"/>
    <property type="project" value="TreeGrafter"/>
</dbReference>
<dbReference type="InterPro" id="IPR001227">
    <property type="entry name" value="Ac_transferase_dom_sf"/>
</dbReference>
<accession>A0A0J6Y781</accession>
<sequence length="113" mass="12762">MVAIEMGWREIENYLIPNITIACDNSPKSITISANIDAVKSVVAAIKKEQPQILARLLQVDKAYHSYHMEEIGDHYQSLIKQVIRKAPISGNILDSEHKTGSKYWQDNLESPV</sequence>
<evidence type="ECO:0000256" key="1">
    <source>
        <dbReference type="ARBA" id="ARBA00022679"/>
    </source>
</evidence>
<evidence type="ECO:0000259" key="2">
    <source>
        <dbReference type="SMART" id="SM00827"/>
    </source>
</evidence>
<keyword evidence="1" id="KW-0808">Transferase</keyword>
<dbReference type="SMART" id="SM00827">
    <property type="entry name" value="PKS_AT"/>
    <property type="match status" value="1"/>
</dbReference>
<dbReference type="SUPFAM" id="SSF52151">
    <property type="entry name" value="FabD/lysophospholipase-like"/>
    <property type="match status" value="1"/>
</dbReference>
<dbReference type="Proteomes" id="UP000054565">
    <property type="component" value="Unassembled WGS sequence"/>
</dbReference>
<proteinExistence type="predicted"/>
<protein>
    <submittedName>
        <fullName evidence="3">Mycocerosic acid synthase</fullName>
    </submittedName>
</protein>
<dbReference type="Gene3D" id="3.40.366.10">
    <property type="entry name" value="Malonyl-Coenzyme A Acyl Carrier Protein, domain 2"/>
    <property type="match status" value="1"/>
</dbReference>
<dbReference type="InterPro" id="IPR050091">
    <property type="entry name" value="PKS_NRPS_Biosynth_Enz"/>
</dbReference>
<dbReference type="InterPro" id="IPR016035">
    <property type="entry name" value="Acyl_Trfase/lysoPLipase"/>
</dbReference>
<dbReference type="AlphaFoldDB" id="A0A0J6Y781"/>
<gene>
    <name evidence="3" type="ORF">CIRG_10356</name>
</gene>
<dbReference type="GO" id="GO:0044550">
    <property type="term" value="P:secondary metabolite biosynthetic process"/>
    <property type="evidence" value="ECO:0007669"/>
    <property type="project" value="TreeGrafter"/>
</dbReference>
<dbReference type="GO" id="GO:0004312">
    <property type="term" value="F:fatty acid synthase activity"/>
    <property type="evidence" value="ECO:0007669"/>
    <property type="project" value="TreeGrafter"/>
</dbReference>
<feature type="domain" description="Malonyl-CoA:ACP transacylase (MAT)" evidence="2">
    <location>
        <begin position="1"/>
        <end position="113"/>
    </location>
</feature>